<evidence type="ECO:0000313" key="7">
    <source>
        <dbReference type="Proteomes" id="UP000233491"/>
    </source>
</evidence>
<sequence length="146" mass="16067">MIVKSWTNDYVGTPFDRFGASHDGCNCWGLVVLVYAEQLGIALPDYAGAYASPEEQAEVAALVAAERADPVWARVFDARPFDVLLFRRGHLDTHVGLYVDRGLMLHVTADDCAKVERFETGTWGHRLTGIYRHVKAASNDVSGGVQ</sequence>
<dbReference type="Proteomes" id="UP000233491">
    <property type="component" value="Unassembled WGS sequence"/>
</dbReference>
<keyword evidence="2" id="KW-0645">Protease</keyword>
<reference evidence="6 7" key="1">
    <citation type="submission" date="2017-12" db="EMBL/GenBank/DDBJ databases">
        <title>Anaerobic carbon monoxide metabolism by Pleomorphomonas carboxyditropha sp. nov., a new mesophilic hydrogenogenic carboxidotroph.</title>
        <authorList>
            <person name="Esquivel-Elizondo S."/>
            <person name="Krajmalnik-Brown R."/>
        </authorList>
    </citation>
    <scope>NUCLEOTIDE SEQUENCE [LARGE SCALE GENOMIC DNA]</scope>
    <source>
        <strain evidence="6 7">R5-392</strain>
    </source>
</reference>
<dbReference type="Pfam" id="PF00877">
    <property type="entry name" value="NLPC_P60"/>
    <property type="match status" value="1"/>
</dbReference>
<dbReference type="Gene3D" id="3.90.1720.10">
    <property type="entry name" value="endopeptidase domain like (from Nostoc punctiforme)"/>
    <property type="match status" value="1"/>
</dbReference>
<dbReference type="InterPro" id="IPR000064">
    <property type="entry name" value="NLP_P60_dom"/>
</dbReference>
<dbReference type="EMBL" id="PJNW01000002">
    <property type="protein sequence ID" value="PKR90864.1"/>
    <property type="molecule type" value="Genomic_DNA"/>
</dbReference>
<evidence type="ECO:0000313" key="6">
    <source>
        <dbReference type="EMBL" id="PKR90864.1"/>
    </source>
</evidence>
<dbReference type="AlphaFoldDB" id="A0A1I4Q9Q1"/>
<dbReference type="OrthoDB" id="6058745at2"/>
<evidence type="ECO:0000259" key="5">
    <source>
        <dbReference type="PROSITE" id="PS51935"/>
    </source>
</evidence>
<accession>A0A1I4Q9Q1</accession>
<name>A0A1I4Q9Q1_9HYPH</name>
<dbReference type="RefSeq" id="WP_101288127.1">
    <property type="nucleotide sequence ID" value="NZ_FOUQ01000001.1"/>
</dbReference>
<dbReference type="GO" id="GO:0008234">
    <property type="term" value="F:cysteine-type peptidase activity"/>
    <property type="evidence" value="ECO:0007669"/>
    <property type="project" value="UniProtKB-KW"/>
</dbReference>
<dbReference type="PROSITE" id="PS51935">
    <property type="entry name" value="NLPC_P60"/>
    <property type="match status" value="1"/>
</dbReference>
<comment type="similarity">
    <text evidence="1">Belongs to the peptidase C40 family.</text>
</comment>
<keyword evidence="4" id="KW-0788">Thiol protease</keyword>
<organism evidence="6 7">
    <name type="scientific">Pleomorphomonas diazotrophica</name>
    <dbReference type="NCBI Taxonomy" id="1166257"/>
    <lineage>
        <taxon>Bacteria</taxon>
        <taxon>Pseudomonadati</taxon>
        <taxon>Pseudomonadota</taxon>
        <taxon>Alphaproteobacteria</taxon>
        <taxon>Hyphomicrobiales</taxon>
        <taxon>Pleomorphomonadaceae</taxon>
        <taxon>Pleomorphomonas</taxon>
    </lineage>
</organism>
<keyword evidence="3" id="KW-0378">Hydrolase</keyword>
<evidence type="ECO:0000256" key="4">
    <source>
        <dbReference type="ARBA" id="ARBA00022807"/>
    </source>
</evidence>
<comment type="caution">
    <text evidence="6">The sequence shown here is derived from an EMBL/GenBank/DDBJ whole genome shotgun (WGS) entry which is preliminary data.</text>
</comment>
<dbReference type="GO" id="GO:0006508">
    <property type="term" value="P:proteolysis"/>
    <property type="evidence" value="ECO:0007669"/>
    <property type="project" value="UniProtKB-KW"/>
</dbReference>
<feature type="domain" description="NlpC/P60" evidence="5">
    <location>
        <begin position="1"/>
        <end position="134"/>
    </location>
</feature>
<dbReference type="SUPFAM" id="SSF54001">
    <property type="entry name" value="Cysteine proteinases"/>
    <property type="match status" value="1"/>
</dbReference>
<dbReference type="InterPro" id="IPR038765">
    <property type="entry name" value="Papain-like_cys_pep_sf"/>
</dbReference>
<keyword evidence="7" id="KW-1185">Reference proteome</keyword>
<proteinExistence type="inferred from homology"/>
<protein>
    <submittedName>
        <fullName evidence="6">Phage tail protein</fullName>
    </submittedName>
</protein>
<evidence type="ECO:0000256" key="2">
    <source>
        <dbReference type="ARBA" id="ARBA00022670"/>
    </source>
</evidence>
<evidence type="ECO:0000256" key="1">
    <source>
        <dbReference type="ARBA" id="ARBA00007074"/>
    </source>
</evidence>
<gene>
    <name evidence="6" type="ORF">CXZ10_05810</name>
</gene>
<evidence type="ECO:0000256" key="3">
    <source>
        <dbReference type="ARBA" id="ARBA00022801"/>
    </source>
</evidence>